<reference evidence="2" key="1">
    <citation type="submission" date="2025-08" db="UniProtKB">
        <authorList>
            <consortium name="RefSeq"/>
        </authorList>
    </citation>
    <scope>IDENTIFICATION</scope>
    <source>
        <tissue evidence="2">Testes</tissue>
    </source>
</reference>
<protein>
    <submittedName>
        <fullName evidence="2">Uncharacterized protein LOC100371469</fullName>
    </submittedName>
</protein>
<evidence type="ECO:0000313" key="1">
    <source>
        <dbReference type="Proteomes" id="UP000694865"/>
    </source>
</evidence>
<keyword evidence="1" id="KW-1185">Reference proteome</keyword>
<dbReference type="Proteomes" id="UP000694865">
    <property type="component" value="Unplaced"/>
</dbReference>
<sequence length="173" mass="18592">MPVGVASNLQTVHVGDFQNVASVETTETQDALSQISDAIAAYQAQAELQNQVITHTVETSEHEKDVGESEVSGGEQVIVIPQLENTSAGDGEVREVVIEYATDGSQVHLVDEDGNQLQAVKYIDGQVELIEQPHEHIVEAQEEGVETHLVEIPVMGHESEVGQNEVTAVAMQG</sequence>
<accession>A0ABM0GTB4</accession>
<dbReference type="GeneID" id="100371469"/>
<name>A0ABM0GTB4_SACKO</name>
<proteinExistence type="predicted"/>
<organism evidence="1 2">
    <name type="scientific">Saccoglossus kowalevskii</name>
    <name type="common">Acorn worm</name>
    <dbReference type="NCBI Taxonomy" id="10224"/>
    <lineage>
        <taxon>Eukaryota</taxon>
        <taxon>Metazoa</taxon>
        <taxon>Hemichordata</taxon>
        <taxon>Enteropneusta</taxon>
        <taxon>Harrimaniidae</taxon>
        <taxon>Saccoglossus</taxon>
    </lineage>
</organism>
<evidence type="ECO:0000313" key="2">
    <source>
        <dbReference type="RefSeq" id="XP_002736902.2"/>
    </source>
</evidence>
<gene>
    <name evidence="2" type="primary">LOC100371469</name>
</gene>
<dbReference type="RefSeq" id="XP_002736902.2">
    <property type="nucleotide sequence ID" value="XM_002736856.2"/>
</dbReference>